<evidence type="ECO:0000256" key="1">
    <source>
        <dbReference type="ARBA" id="ARBA00022741"/>
    </source>
</evidence>
<dbReference type="InterPro" id="IPR011009">
    <property type="entry name" value="Kinase-like_dom_sf"/>
</dbReference>
<evidence type="ECO:0000259" key="3">
    <source>
        <dbReference type="PROSITE" id="PS50011"/>
    </source>
</evidence>
<dbReference type="PROSITE" id="PS00109">
    <property type="entry name" value="PROTEIN_KINASE_TYR"/>
    <property type="match status" value="1"/>
</dbReference>
<dbReference type="GO" id="GO:0005524">
    <property type="term" value="F:ATP binding"/>
    <property type="evidence" value="ECO:0007669"/>
    <property type="project" value="UniProtKB-KW"/>
</dbReference>
<dbReference type="Gene3D" id="1.10.510.10">
    <property type="entry name" value="Transferase(Phosphotransferase) domain 1"/>
    <property type="match status" value="1"/>
</dbReference>
<dbReference type="GO" id="GO:0005737">
    <property type="term" value="C:cytoplasm"/>
    <property type="evidence" value="ECO:0007669"/>
    <property type="project" value="TreeGrafter"/>
</dbReference>
<dbReference type="PANTHER" id="PTHR24346:SF30">
    <property type="entry name" value="MATERNAL EMBRYONIC LEUCINE ZIPPER KINASE"/>
    <property type="match status" value="1"/>
</dbReference>
<dbReference type="InterPro" id="IPR008266">
    <property type="entry name" value="Tyr_kinase_AS"/>
</dbReference>
<dbReference type="Pfam" id="PF00069">
    <property type="entry name" value="Pkinase"/>
    <property type="match status" value="1"/>
</dbReference>
<dbReference type="PROSITE" id="PS50011">
    <property type="entry name" value="PROTEIN_KINASE_DOM"/>
    <property type="match status" value="1"/>
</dbReference>
<sequence>MLAELKKKGYSATCELLGVFRDEDRTYVVTTLATGGDLFSWCESRPHPTSDREVEMLPLVAQTFSAVEWLHTLGITHRDLSLENILLTGPSSNALHTVKLIDFGMAFVGRVCPPVTSLGPGKPSYQAPELHLRREYDGFQADSFALGVVVYAMAVGNYPWQSTKPGRSRIFDWVSCHGISRYFQRNDIVKNFSPALIELMAELLQLLPSQRTGLVKTRPRFRFQHFGIHPLACRIVFVLT</sequence>
<protein>
    <submittedName>
        <fullName evidence="4">Gm7168 protein</fullName>
    </submittedName>
</protein>
<dbReference type="GO" id="GO:0035556">
    <property type="term" value="P:intracellular signal transduction"/>
    <property type="evidence" value="ECO:0007669"/>
    <property type="project" value="TreeGrafter"/>
</dbReference>
<dbReference type="AlphaFoldDB" id="A0A812H471"/>
<evidence type="ECO:0000313" key="4">
    <source>
        <dbReference type="EMBL" id="CAE6936731.1"/>
    </source>
</evidence>
<dbReference type="Proteomes" id="UP000604046">
    <property type="component" value="Unassembled WGS sequence"/>
</dbReference>
<dbReference type="EMBL" id="CAJNDS010000055">
    <property type="protein sequence ID" value="CAE6936731.1"/>
    <property type="molecule type" value="Genomic_DNA"/>
</dbReference>
<keyword evidence="5" id="KW-1185">Reference proteome</keyword>
<evidence type="ECO:0000256" key="2">
    <source>
        <dbReference type="ARBA" id="ARBA00022840"/>
    </source>
</evidence>
<keyword evidence="2" id="KW-0067">ATP-binding</keyword>
<gene>
    <name evidence="4" type="primary">Gm7168</name>
    <name evidence="4" type="ORF">SNAT2548_LOCUS1062</name>
</gene>
<proteinExistence type="predicted"/>
<organism evidence="4 5">
    <name type="scientific">Symbiodinium natans</name>
    <dbReference type="NCBI Taxonomy" id="878477"/>
    <lineage>
        <taxon>Eukaryota</taxon>
        <taxon>Sar</taxon>
        <taxon>Alveolata</taxon>
        <taxon>Dinophyceae</taxon>
        <taxon>Suessiales</taxon>
        <taxon>Symbiodiniaceae</taxon>
        <taxon>Symbiodinium</taxon>
    </lineage>
</organism>
<comment type="caution">
    <text evidence="4">The sequence shown here is derived from an EMBL/GenBank/DDBJ whole genome shotgun (WGS) entry which is preliminary data.</text>
</comment>
<reference evidence="4" key="1">
    <citation type="submission" date="2021-02" db="EMBL/GenBank/DDBJ databases">
        <authorList>
            <person name="Dougan E. K."/>
            <person name="Rhodes N."/>
            <person name="Thang M."/>
            <person name="Chan C."/>
        </authorList>
    </citation>
    <scope>NUCLEOTIDE SEQUENCE</scope>
</reference>
<evidence type="ECO:0000313" key="5">
    <source>
        <dbReference type="Proteomes" id="UP000604046"/>
    </source>
</evidence>
<dbReference type="OrthoDB" id="193931at2759"/>
<dbReference type="InterPro" id="IPR000719">
    <property type="entry name" value="Prot_kinase_dom"/>
</dbReference>
<dbReference type="PANTHER" id="PTHR24346">
    <property type="entry name" value="MAP/MICROTUBULE AFFINITY-REGULATING KINASE"/>
    <property type="match status" value="1"/>
</dbReference>
<dbReference type="SMART" id="SM00220">
    <property type="entry name" value="S_TKc"/>
    <property type="match status" value="1"/>
</dbReference>
<dbReference type="SUPFAM" id="SSF56112">
    <property type="entry name" value="Protein kinase-like (PK-like)"/>
    <property type="match status" value="1"/>
</dbReference>
<dbReference type="GO" id="GO:0004674">
    <property type="term" value="F:protein serine/threonine kinase activity"/>
    <property type="evidence" value="ECO:0007669"/>
    <property type="project" value="TreeGrafter"/>
</dbReference>
<keyword evidence="1" id="KW-0547">Nucleotide-binding</keyword>
<feature type="domain" description="Protein kinase" evidence="3">
    <location>
        <begin position="1"/>
        <end position="232"/>
    </location>
</feature>
<name>A0A812H471_9DINO</name>
<accession>A0A812H471</accession>